<evidence type="ECO:0000313" key="11">
    <source>
        <dbReference type="EMBL" id="QDH91076.1"/>
    </source>
</evidence>
<gene>
    <name evidence="11" type="ORF">H3Bulk41462_000001</name>
</gene>
<sequence length="601" mass="68093">MKSLSYLLKEVLDESGTWCHVSTDRDWKTISARFEDEGSSFLTITLPKFGKDLEKGLDQGRVDRHLFAGFSRKGELPRLFGGFLDLIFDRESGVLLDSPSIDAIRCLRQITLMMAKVALQCSPERVTAAIDGYVKCEQDVKVHDALFNSDPDLRERFGRMGSLLWGNLFSKIDREIYDGEIVPRHGPGATADKLKGNQKFNQFEWPRRVEEIFPSGEFLFSSWSLFFDNEQSVDILEPGAERPVKVITVPKTLSSPRIIAVEPTAMQYVQQGILRSLVQNIRADDNARNLIGFEDQTPNQHLAEKGSTDQSLATLDLSEASDRVSNEHVRYLLRNHSHFAWGVDACRSRKARVPGHGVIRLSKFASMGSALCFPFEAIVFCTVIFLGIEQALNTQLTKEDVKSFFGRVRVYGDDIIVPVEYASTVVTTLELFGFKVNTNKSFWNGKFRESCGKDYYHGEDVSVVRVRELLPSQRQHAREIVSTVSLRNQLYKAGYWRTVKWLDGKLERIIPFPHVAETSPVLGRHSFLGYETERLSFDHHRPQVKGMVVSTRLPDSVLDGPGALLKYFLNASDLPVTDKEHLLRAGRPVSVDIKHRWANSY</sequence>
<accession>A0A514DBU9</accession>
<evidence type="ECO:0000256" key="7">
    <source>
        <dbReference type="ARBA" id="ARBA00030248"/>
    </source>
</evidence>
<dbReference type="InterPro" id="IPR043502">
    <property type="entry name" value="DNA/RNA_pol_sf"/>
</dbReference>
<evidence type="ECO:0000256" key="3">
    <source>
        <dbReference type="ARBA" id="ARBA00022679"/>
    </source>
</evidence>
<evidence type="ECO:0000256" key="8">
    <source>
        <dbReference type="ARBA" id="ARBA00048744"/>
    </source>
</evidence>
<organism evidence="11">
    <name type="scientific">Leviviridae sp</name>
    <dbReference type="NCBI Taxonomy" id="2027243"/>
    <lineage>
        <taxon>Viruses</taxon>
        <taxon>Riboviria</taxon>
        <taxon>Orthornavirae</taxon>
        <taxon>Lenarviricota</taxon>
        <taxon>Leviviricetes</taxon>
        <taxon>Norzivirales</taxon>
        <taxon>Fiersviridae</taxon>
    </lineage>
</organism>
<protein>
    <recommendedName>
        <fullName evidence="1">RNA-directed RNA polymerase</fullName>
        <ecNumber evidence="1">2.7.7.48</ecNumber>
    </recommendedName>
    <alternativeName>
        <fullName evidence="7">RNA replicase beta chain</fullName>
    </alternativeName>
</protein>
<keyword evidence="3" id="KW-0808">Transferase</keyword>
<dbReference type="EMBL" id="MN035989">
    <property type="protein sequence ID" value="QDH91076.1"/>
    <property type="molecule type" value="Genomic_RNA"/>
</dbReference>
<keyword evidence="9" id="KW-0460">Magnesium</keyword>
<dbReference type="InterPro" id="IPR007096">
    <property type="entry name" value="RNA-dir_Rpol_cat_phage"/>
</dbReference>
<comment type="catalytic activity">
    <reaction evidence="8">
        <text>RNA(n) + a ribonucleoside 5'-triphosphate = RNA(n+1) + diphosphate</text>
        <dbReference type="Rhea" id="RHEA:21248"/>
        <dbReference type="Rhea" id="RHEA-COMP:14527"/>
        <dbReference type="Rhea" id="RHEA-COMP:17342"/>
        <dbReference type="ChEBI" id="CHEBI:33019"/>
        <dbReference type="ChEBI" id="CHEBI:61557"/>
        <dbReference type="ChEBI" id="CHEBI:140395"/>
        <dbReference type="EC" id="2.7.7.48"/>
    </reaction>
</comment>
<evidence type="ECO:0000259" key="10">
    <source>
        <dbReference type="PROSITE" id="PS50522"/>
    </source>
</evidence>
<keyword evidence="2 11" id="KW-0696">RNA-directed RNA polymerase</keyword>
<keyword evidence="5" id="KW-0547">Nucleotide-binding</keyword>
<dbReference type="GO" id="GO:0039694">
    <property type="term" value="P:viral RNA genome replication"/>
    <property type="evidence" value="ECO:0007669"/>
    <property type="project" value="InterPro"/>
</dbReference>
<evidence type="ECO:0000256" key="4">
    <source>
        <dbReference type="ARBA" id="ARBA00022695"/>
    </source>
</evidence>
<dbReference type="PROSITE" id="PS50522">
    <property type="entry name" value="RDRP_PHAGE"/>
    <property type="match status" value="1"/>
</dbReference>
<comment type="cofactor">
    <cofactor evidence="9">
        <name>Mg(2+)</name>
        <dbReference type="ChEBI" id="CHEBI:18420"/>
    </cofactor>
    <text evidence="9">Binds 2 Mg(2+) per subunit.</text>
</comment>
<dbReference type="GO" id="GO:0046872">
    <property type="term" value="F:metal ion binding"/>
    <property type="evidence" value="ECO:0007669"/>
    <property type="project" value="UniProtKB-KW"/>
</dbReference>
<dbReference type="Pfam" id="PF03431">
    <property type="entry name" value="RNA_replicase_B"/>
    <property type="match status" value="1"/>
</dbReference>
<evidence type="ECO:0000256" key="1">
    <source>
        <dbReference type="ARBA" id="ARBA00012494"/>
    </source>
</evidence>
<name>A0A514DBU9_9VIRU</name>
<dbReference type="InterPro" id="IPR005093">
    <property type="entry name" value="RNArep_beta"/>
</dbReference>
<evidence type="ECO:0000256" key="2">
    <source>
        <dbReference type="ARBA" id="ARBA00022484"/>
    </source>
</evidence>
<evidence type="ECO:0000256" key="9">
    <source>
        <dbReference type="PIRSR" id="PIRSR605093-1"/>
    </source>
</evidence>
<keyword evidence="6" id="KW-0693">Viral RNA replication</keyword>
<keyword evidence="9" id="KW-0479">Metal-binding</keyword>
<keyword evidence="4" id="KW-0548">Nucleotidyltransferase</keyword>
<feature type="domain" description="RdRp catalytic" evidence="10">
    <location>
        <begin position="301"/>
        <end position="445"/>
    </location>
</feature>
<feature type="binding site" evidence="9">
    <location>
        <position position="316"/>
    </location>
    <ligand>
        <name>Mg(2+)</name>
        <dbReference type="ChEBI" id="CHEBI:18420"/>
        <label>2</label>
    </ligand>
</feature>
<dbReference type="GO" id="GO:0003968">
    <property type="term" value="F:RNA-directed RNA polymerase activity"/>
    <property type="evidence" value="ECO:0007669"/>
    <property type="project" value="UniProtKB-KW"/>
</dbReference>
<evidence type="ECO:0000256" key="6">
    <source>
        <dbReference type="ARBA" id="ARBA00022953"/>
    </source>
</evidence>
<evidence type="ECO:0000256" key="5">
    <source>
        <dbReference type="ARBA" id="ARBA00022741"/>
    </source>
</evidence>
<feature type="binding site" evidence="9">
    <location>
        <position position="414"/>
    </location>
    <ligand>
        <name>Mg(2+)</name>
        <dbReference type="ChEBI" id="CHEBI:18420"/>
        <label>2</label>
    </ligand>
</feature>
<dbReference type="SUPFAM" id="SSF56672">
    <property type="entry name" value="DNA/RNA polymerases"/>
    <property type="match status" value="1"/>
</dbReference>
<proteinExistence type="predicted"/>
<dbReference type="EC" id="2.7.7.48" evidence="1"/>
<dbReference type="GO" id="GO:0000166">
    <property type="term" value="F:nucleotide binding"/>
    <property type="evidence" value="ECO:0007669"/>
    <property type="project" value="UniProtKB-KW"/>
</dbReference>
<feature type="binding site" evidence="9">
    <location>
        <position position="413"/>
    </location>
    <ligand>
        <name>Mg(2+)</name>
        <dbReference type="ChEBI" id="CHEBI:18420"/>
        <label>2</label>
    </ligand>
</feature>
<reference evidence="11" key="1">
    <citation type="submission" date="2019-05" db="EMBL/GenBank/DDBJ databases">
        <title>Metatranscriptomic reconstruction reveals RNA viruses with the potential to shape carbon cycling in soil.</title>
        <authorList>
            <person name="Starr E.P."/>
            <person name="Nuccio E."/>
            <person name="Pett-Ridge J."/>
            <person name="Banfield J.F."/>
            <person name="Firestone M.K."/>
        </authorList>
    </citation>
    <scope>NUCLEOTIDE SEQUENCE</scope>
    <source>
        <strain evidence="11">H3_Bulk_41_scaffold_462</strain>
    </source>
</reference>